<comment type="caution">
    <text evidence="3">The sequence shown here is derived from an EMBL/GenBank/DDBJ whole genome shotgun (WGS) entry which is preliminary data.</text>
</comment>
<feature type="region of interest" description="Disordered" evidence="2">
    <location>
        <begin position="344"/>
        <end position="367"/>
    </location>
</feature>
<proteinExistence type="predicted"/>
<keyword evidence="4" id="KW-1185">Reference proteome</keyword>
<accession>A0AAE0WP83</accession>
<dbReference type="AlphaFoldDB" id="A0AAE0WP83"/>
<gene>
    <name evidence="3" type="ORF">LTR78_004854</name>
</gene>
<organism evidence="3 4">
    <name type="scientific">Recurvomyces mirabilis</name>
    <dbReference type="NCBI Taxonomy" id="574656"/>
    <lineage>
        <taxon>Eukaryota</taxon>
        <taxon>Fungi</taxon>
        <taxon>Dikarya</taxon>
        <taxon>Ascomycota</taxon>
        <taxon>Pezizomycotina</taxon>
        <taxon>Dothideomycetes</taxon>
        <taxon>Dothideomycetidae</taxon>
        <taxon>Mycosphaerellales</taxon>
        <taxon>Teratosphaeriaceae</taxon>
        <taxon>Recurvomyces</taxon>
    </lineage>
</organism>
<dbReference type="EMBL" id="JAUTXT010000015">
    <property type="protein sequence ID" value="KAK3675344.1"/>
    <property type="molecule type" value="Genomic_DNA"/>
</dbReference>
<feature type="region of interest" description="Disordered" evidence="2">
    <location>
        <begin position="20"/>
        <end position="39"/>
    </location>
</feature>
<reference evidence="3" key="1">
    <citation type="submission" date="2023-07" db="EMBL/GenBank/DDBJ databases">
        <title>Black Yeasts Isolated from many extreme environments.</title>
        <authorList>
            <person name="Coleine C."/>
            <person name="Stajich J.E."/>
            <person name="Selbmann L."/>
        </authorList>
    </citation>
    <scope>NUCLEOTIDE SEQUENCE</scope>
    <source>
        <strain evidence="3">CCFEE 5485</strain>
    </source>
</reference>
<evidence type="ECO:0008006" key="5">
    <source>
        <dbReference type="Google" id="ProtNLM"/>
    </source>
</evidence>
<evidence type="ECO:0000313" key="3">
    <source>
        <dbReference type="EMBL" id="KAK3675344.1"/>
    </source>
</evidence>
<dbReference type="Proteomes" id="UP001274830">
    <property type="component" value="Unassembled WGS sequence"/>
</dbReference>
<feature type="compositionally biased region" description="Polar residues" evidence="2">
    <location>
        <begin position="344"/>
        <end position="363"/>
    </location>
</feature>
<feature type="compositionally biased region" description="Basic and acidic residues" evidence="2">
    <location>
        <begin position="267"/>
        <end position="283"/>
    </location>
</feature>
<feature type="coiled-coil region" evidence="1">
    <location>
        <begin position="172"/>
        <end position="239"/>
    </location>
</feature>
<sequence>MERSWFSKATASKYGLLSESSKHDLPRWHSPSPSLAASIVPPPIVQSTYATSSRPLPMKSVIVDRPAPADDRQGEVEADLQFLLDAQAEGLVNGFGGEADDLSSTGSTTPTAQSMRSASARRKARAATKTPSLRKARKGIYNSIIALSAVKDEELQIVDEEAAEQQRTLVQIDDWEQKRQGLQEAMRNVNDGEETFRAQRLRREADAMQEQINAVELQLADLQSRQRKLLRQAAAAENAVQARMASYTSSRSMLEADVQRFLSLHSTGDRSHSDEHSRPDRVAKQTNLHAAREQCQADRKVALQHHQDIENEKSALNGGAAVWQDVVAHVTDFEKRLRASLTEFSNSQSAWDEPTSQPPNNDQSTKDLLGNLESVLAHIEAKYSLAEERDWKLLIAAIGAEVDALRRGRDLLQNILHVASSHGVEGEGDELVDTGSPVSVKDGEDGNAIHELDKSFETARRPSQRQARSDSSEDGGPDPELLFSRQDLDR</sequence>
<keyword evidence="1" id="KW-0175">Coiled coil</keyword>
<feature type="region of interest" description="Disordered" evidence="2">
    <location>
        <begin position="266"/>
        <end position="298"/>
    </location>
</feature>
<evidence type="ECO:0000313" key="4">
    <source>
        <dbReference type="Proteomes" id="UP001274830"/>
    </source>
</evidence>
<evidence type="ECO:0000256" key="2">
    <source>
        <dbReference type="SAM" id="MobiDB-lite"/>
    </source>
</evidence>
<feature type="region of interest" description="Disordered" evidence="2">
    <location>
        <begin position="96"/>
        <end position="132"/>
    </location>
</feature>
<protein>
    <recommendedName>
        <fullName evidence="5">Autophagy-related protein 28</fullName>
    </recommendedName>
</protein>
<feature type="compositionally biased region" description="Basic and acidic residues" evidence="2">
    <location>
        <begin position="441"/>
        <end position="460"/>
    </location>
</feature>
<name>A0AAE0WP83_9PEZI</name>
<feature type="compositionally biased region" description="Basic residues" evidence="2">
    <location>
        <begin position="119"/>
        <end position="132"/>
    </location>
</feature>
<feature type="compositionally biased region" description="Polar residues" evidence="2">
    <location>
        <begin position="102"/>
        <end position="115"/>
    </location>
</feature>
<evidence type="ECO:0000256" key="1">
    <source>
        <dbReference type="SAM" id="Coils"/>
    </source>
</evidence>
<feature type="region of interest" description="Disordered" evidence="2">
    <location>
        <begin position="423"/>
        <end position="490"/>
    </location>
</feature>